<sequence length="38" mass="4488">MFAYHENIQMANEVNVKNNNRFKFRKQNVSKLSSVTTV</sequence>
<protein>
    <submittedName>
        <fullName evidence="1">Uncharacterized protein</fullName>
    </submittedName>
</protein>
<dbReference type="EMBL" id="GBXM01066585">
    <property type="protein sequence ID" value="JAH41992.1"/>
    <property type="molecule type" value="Transcribed_RNA"/>
</dbReference>
<accession>A0A0E9SL89</accession>
<evidence type="ECO:0000313" key="1">
    <source>
        <dbReference type="EMBL" id="JAH41992.1"/>
    </source>
</evidence>
<organism evidence="1">
    <name type="scientific">Anguilla anguilla</name>
    <name type="common">European freshwater eel</name>
    <name type="synonym">Muraena anguilla</name>
    <dbReference type="NCBI Taxonomy" id="7936"/>
    <lineage>
        <taxon>Eukaryota</taxon>
        <taxon>Metazoa</taxon>
        <taxon>Chordata</taxon>
        <taxon>Craniata</taxon>
        <taxon>Vertebrata</taxon>
        <taxon>Euteleostomi</taxon>
        <taxon>Actinopterygii</taxon>
        <taxon>Neopterygii</taxon>
        <taxon>Teleostei</taxon>
        <taxon>Anguilliformes</taxon>
        <taxon>Anguillidae</taxon>
        <taxon>Anguilla</taxon>
    </lineage>
</organism>
<proteinExistence type="predicted"/>
<reference evidence="1" key="1">
    <citation type="submission" date="2014-11" db="EMBL/GenBank/DDBJ databases">
        <authorList>
            <person name="Amaro Gonzalez C."/>
        </authorList>
    </citation>
    <scope>NUCLEOTIDE SEQUENCE</scope>
</reference>
<name>A0A0E9SL89_ANGAN</name>
<reference evidence="1" key="2">
    <citation type="journal article" date="2015" name="Fish Shellfish Immunol.">
        <title>Early steps in the European eel (Anguilla anguilla)-Vibrio vulnificus interaction in the gills: Role of the RtxA13 toxin.</title>
        <authorList>
            <person name="Callol A."/>
            <person name="Pajuelo D."/>
            <person name="Ebbesson L."/>
            <person name="Teles M."/>
            <person name="MacKenzie S."/>
            <person name="Amaro C."/>
        </authorList>
    </citation>
    <scope>NUCLEOTIDE SEQUENCE</scope>
</reference>
<dbReference type="AlphaFoldDB" id="A0A0E9SL89"/>